<evidence type="ECO:0000259" key="1">
    <source>
        <dbReference type="PROSITE" id="PS51462"/>
    </source>
</evidence>
<dbReference type="PANTHER" id="PTHR43736:SF1">
    <property type="entry name" value="DIHYDRONEOPTERIN TRIPHOSPHATE DIPHOSPHATASE"/>
    <property type="match status" value="1"/>
</dbReference>
<evidence type="ECO:0000313" key="2">
    <source>
        <dbReference type="EMBL" id="CEJ82673.1"/>
    </source>
</evidence>
<dbReference type="PANTHER" id="PTHR43736">
    <property type="entry name" value="ADP-RIBOSE PYROPHOSPHATASE"/>
    <property type="match status" value="1"/>
</dbReference>
<dbReference type="Pfam" id="PF00293">
    <property type="entry name" value="NUDIX"/>
    <property type="match status" value="1"/>
</dbReference>
<dbReference type="InterPro" id="IPR000086">
    <property type="entry name" value="NUDIX_hydrolase_dom"/>
</dbReference>
<dbReference type="PROSITE" id="PS51462">
    <property type="entry name" value="NUDIX"/>
    <property type="match status" value="1"/>
</dbReference>
<feature type="domain" description="Nudix hydrolase" evidence="1">
    <location>
        <begin position="31"/>
        <end position="201"/>
    </location>
</feature>
<organism evidence="2 3">
    <name type="scientific">[Torrubiella] hemipterigena</name>
    <dbReference type="NCBI Taxonomy" id="1531966"/>
    <lineage>
        <taxon>Eukaryota</taxon>
        <taxon>Fungi</taxon>
        <taxon>Dikarya</taxon>
        <taxon>Ascomycota</taxon>
        <taxon>Pezizomycotina</taxon>
        <taxon>Sordariomycetes</taxon>
        <taxon>Hypocreomycetidae</taxon>
        <taxon>Hypocreales</taxon>
        <taxon>Clavicipitaceae</taxon>
        <taxon>Clavicipitaceae incertae sedis</taxon>
        <taxon>'Torrubiella' clade</taxon>
    </lineage>
</organism>
<dbReference type="HOGENOM" id="CLU_067850_0_0_1"/>
<dbReference type="Gene3D" id="3.90.79.10">
    <property type="entry name" value="Nucleoside Triphosphate Pyrophosphohydrolase"/>
    <property type="match status" value="1"/>
</dbReference>
<dbReference type="EMBL" id="CDHN01000001">
    <property type="protein sequence ID" value="CEJ82673.1"/>
    <property type="molecule type" value="Genomic_DNA"/>
</dbReference>
<protein>
    <recommendedName>
        <fullName evidence="1">Nudix hydrolase domain-containing protein</fullName>
    </recommendedName>
</protein>
<name>A0A0A1SQJ9_9HYPO</name>
<keyword evidence="3" id="KW-1185">Reference proteome</keyword>
<dbReference type="SUPFAM" id="SSF55811">
    <property type="entry name" value="Nudix"/>
    <property type="match status" value="1"/>
</dbReference>
<gene>
    <name evidence="2" type="ORF">VHEMI02722</name>
</gene>
<dbReference type="OrthoDB" id="276276at2759"/>
<accession>A0A0A1SQJ9</accession>
<evidence type="ECO:0000313" key="3">
    <source>
        <dbReference type="Proteomes" id="UP000039046"/>
    </source>
</evidence>
<dbReference type="Proteomes" id="UP000039046">
    <property type="component" value="Unassembled WGS sequence"/>
</dbReference>
<reference evidence="2 3" key="1">
    <citation type="journal article" date="2015" name="Genome Announc.">
        <title>Draft Genome Sequence and Gene Annotation of the Entomopathogenic Fungus Verticillium hemipterigenum.</title>
        <authorList>
            <person name="Horn F."/>
            <person name="Habel A."/>
            <person name="Scharf D.H."/>
            <person name="Dworschak J."/>
            <person name="Brakhage A.A."/>
            <person name="Guthke R."/>
            <person name="Hertweck C."/>
            <person name="Linde J."/>
        </authorList>
    </citation>
    <scope>NUCLEOTIDE SEQUENCE [LARGE SCALE GENOMIC DNA]</scope>
</reference>
<dbReference type="AlphaFoldDB" id="A0A0A1SQJ9"/>
<proteinExistence type="predicted"/>
<dbReference type="InterPro" id="IPR015797">
    <property type="entry name" value="NUDIX_hydrolase-like_dom_sf"/>
</dbReference>
<sequence>MAQPPDQFTFSPAVHPLTASPAAFQALYPHVTDFMTGIVVFRTSPTLQALVVRRAANDSHPLHWETPGGGIDATDASVLSAAARELWEETGLVAQHFHAPVLVSPMPDFSTPEGQALKKSFSLDPESKESVDTIDMDGLGLSFTEPGRRWGKVAVLADAVDTAAVTIRPDEHDRWAWITEEEATSGKFASGETLGFVAVGVMQTVVEGFRIKKALLAAEQ</sequence>
<dbReference type="CDD" id="cd02883">
    <property type="entry name" value="NUDIX_Hydrolase"/>
    <property type="match status" value="1"/>
</dbReference>